<dbReference type="PROSITE" id="PS50157">
    <property type="entry name" value="ZINC_FINGER_C2H2_2"/>
    <property type="match status" value="2"/>
</dbReference>
<evidence type="ECO:0000313" key="11">
    <source>
        <dbReference type="Proteomes" id="UP000469558"/>
    </source>
</evidence>
<evidence type="ECO:0000256" key="6">
    <source>
        <dbReference type="ARBA" id="ARBA00023242"/>
    </source>
</evidence>
<keyword evidence="5" id="KW-0862">Zinc</keyword>
<comment type="caution">
    <text evidence="10">The sequence shown here is derived from an EMBL/GenBank/DDBJ whole genome shotgun (WGS) entry which is preliminary data.</text>
</comment>
<feature type="compositionally biased region" description="Polar residues" evidence="8">
    <location>
        <begin position="38"/>
        <end position="49"/>
    </location>
</feature>
<dbReference type="GO" id="GO:0008270">
    <property type="term" value="F:zinc ion binding"/>
    <property type="evidence" value="ECO:0007669"/>
    <property type="project" value="UniProtKB-KW"/>
</dbReference>
<dbReference type="GO" id="GO:0005634">
    <property type="term" value="C:nucleus"/>
    <property type="evidence" value="ECO:0007669"/>
    <property type="project" value="UniProtKB-SubCell"/>
</dbReference>
<evidence type="ECO:0000256" key="2">
    <source>
        <dbReference type="ARBA" id="ARBA00022723"/>
    </source>
</evidence>
<reference evidence="10 11" key="1">
    <citation type="submission" date="2018-05" db="EMBL/GenBank/DDBJ databases">
        <title>Genome sequencing and assembly of the regulated plant pathogen Lachnellula willkommii and related sister species for the development of diagnostic species identification markers.</title>
        <authorList>
            <person name="Giroux E."/>
            <person name="Bilodeau G."/>
        </authorList>
    </citation>
    <scope>NUCLEOTIDE SEQUENCE [LARGE SCALE GENOMIC DNA]</scope>
    <source>
        <strain evidence="10 11">CBS 268.59</strain>
    </source>
</reference>
<keyword evidence="11" id="KW-1185">Reference proteome</keyword>
<dbReference type="Pfam" id="PF00096">
    <property type="entry name" value="zf-C2H2"/>
    <property type="match status" value="2"/>
</dbReference>
<sequence length="954" mass="105362">METARIQGHVHVHGHGMNGHRALGHHDIHDNHVHHALSVNTNGNGNGHLSASPSASASTSGPDSSPVINNSKANTSNGNGNGNGNINSTSSNNASTKGKKQPKDAAKNKSPSKVSTTGQRFQCPRCPKNFSRIENLTRHQANHDEVGKFACVVCRKRFTRSDLLNRHRRIHNPTPGSSSSSGSGSNSNPHSEEPKQQHVTQVEYPSTSPTHPEPPRFEQELHDGGRSLPQEVNGTITNGHTDGLSNGLSDHMVRSNGHTIPNVISNGIPNGALPNSHPNDVYHPQHQNLYLDHANAGYQNILSHDGLNGHAPPLLQGPPDQSQGLTSLMEAALAPQEPFAFTFTPAENFNPGLWGGFMLFGDNNNAYMGSYDADISWTLNSFGTDNSPAYDMVKDVGDFPGDPYHYVPYQQIEVHPIDAADAEDEETNDWPDKAPENEAESHIRRRAPRVVPLHLIPVSWQPILDEALGTGLTAATIRPFQQIDEALRNTLLNAMNGPHFSRNELRPEISDGIFPTTQVLDFFLRLYIKYVHPKFPVIHLPTFDIYSSPPLLLIAMMFLGSGHSRMDRGRFSRMFYDHLRSACVRMQEVDEKSLRSVDNIFTYFLLCLAGTWSGHKQAYEFAEGGRGILITALRRARLLDCRPSAKVHMDGFLRQGMSPVEASWLSWVETEKRKRLGLSIYVFDCQFPALFNNQPYISKAETTNCAFPCDEEYWDAPSGEAWRMLVGTADGPPATYYLHSLNACLLRKYVKQIPPVAKTGGELGKIILLYAIHSHIFEWRQSTSMLNPTGLLGTFGISALPIGEGLKERRQWLVDASTAGLAYISLDVSLSDMHLVAGRSNNTNDGDFAEENLKHWANSDMANSTMAHVYSMLDLCHATVNSGQVPDSSFEVAVCLFTGGIICWAYAKLKTDAPRDKFLLHMRNASLALTEMGCWRMCCMFGRILKSFEAQKAA</sequence>
<dbReference type="OrthoDB" id="1405595at2759"/>
<evidence type="ECO:0000256" key="8">
    <source>
        <dbReference type="SAM" id="MobiDB-lite"/>
    </source>
</evidence>
<accession>A0A8T9BWT2</accession>
<dbReference type="GO" id="GO:0000978">
    <property type="term" value="F:RNA polymerase II cis-regulatory region sequence-specific DNA binding"/>
    <property type="evidence" value="ECO:0007669"/>
    <property type="project" value="InterPro"/>
</dbReference>
<feature type="region of interest" description="Disordered" evidence="8">
    <location>
        <begin position="165"/>
        <end position="251"/>
    </location>
</feature>
<proteinExistence type="predicted"/>
<keyword evidence="2" id="KW-0479">Metal-binding</keyword>
<feature type="domain" description="C2H2-type" evidence="9">
    <location>
        <begin position="121"/>
        <end position="143"/>
    </location>
</feature>
<dbReference type="SUPFAM" id="SSF57667">
    <property type="entry name" value="beta-beta-alpha zinc fingers"/>
    <property type="match status" value="1"/>
</dbReference>
<dbReference type="PROSITE" id="PS00028">
    <property type="entry name" value="ZINC_FINGER_C2H2_1"/>
    <property type="match status" value="1"/>
</dbReference>
<gene>
    <name evidence="10" type="primary">zas1</name>
    <name evidence="10" type="ORF">LSUE1_G006498</name>
</gene>
<dbReference type="FunFam" id="3.30.160.60:FF:000446">
    <property type="entry name" value="Zinc finger protein"/>
    <property type="match status" value="1"/>
</dbReference>
<evidence type="ECO:0000256" key="1">
    <source>
        <dbReference type="ARBA" id="ARBA00004123"/>
    </source>
</evidence>
<organism evidence="10 11">
    <name type="scientific">Lachnellula suecica</name>
    <dbReference type="NCBI Taxonomy" id="602035"/>
    <lineage>
        <taxon>Eukaryota</taxon>
        <taxon>Fungi</taxon>
        <taxon>Dikarya</taxon>
        <taxon>Ascomycota</taxon>
        <taxon>Pezizomycotina</taxon>
        <taxon>Leotiomycetes</taxon>
        <taxon>Helotiales</taxon>
        <taxon>Lachnaceae</taxon>
        <taxon>Lachnellula</taxon>
    </lineage>
</organism>
<dbReference type="CDD" id="cd12148">
    <property type="entry name" value="fungal_TF_MHR"/>
    <property type="match status" value="1"/>
</dbReference>
<keyword evidence="6" id="KW-0539">Nucleus</keyword>
<feature type="compositionally biased region" description="Polar residues" evidence="8">
    <location>
        <begin position="197"/>
        <end position="210"/>
    </location>
</feature>
<evidence type="ECO:0000256" key="7">
    <source>
        <dbReference type="PROSITE-ProRule" id="PRU00042"/>
    </source>
</evidence>
<dbReference type="GO" id="GO:0000785">
    <property type="term" value="C:chromatin"/>
    <property type="evidence" value="ECO:0007669"/>
    <property type="project" value="TreeGrafter"/>
</dbReference>
<dbReference type="GO" id="GO:0006351">
    <property type="term" value="P:DNA-templated transcription"/>
    <property type="evidence" value="ECO:0007669"/>
    <property type="project" value="InterPro"/>
</dbReference>
<comment type="subcellular location">
    <subcellularLocation>
        <location evidence="1">Nucleus</location>
    </subcellularLocation>
</comment>
<feature type="region of interest" description="Disordered" evidence="8">
    <location>
        <begin position="37"/>
        <end position="126"/>
    </location>
</feature>
<evidence type="ECO:0000256" key="5">
    <source>
        <dbReference type="ARBA" id="ARBA00022833"/>
    </source>
</evidence>
<feature type="compositionally biased region" description="Polar residues" evidence="8">
    <location>
        <begin position="109"/>
        <end position="120"/>
    </location>
</feature>
<feature type="compositionally biased region" description="Low complexity" evidence="8">
    <location>
        <begin position="172"/>
        <end position="189"/>
    </location>
</feature>
<evidence type="ECO:0000313" key="10">
    <source>
        <dbReference type="EMBL" id="TVY67435.1"/>
    </source>
</evidence>
<dbReference type="EMBL" id="QGMK01001564">
    <property type="protein sequence ID" value="TVY67435.1"/>
    <property type="molecule type" value="Genomic_DNA"/>
</dbReference>
<dbReference type="Gene3D" id="3.30.160.60">
    <property type="entry name" value="Classic Zinc Finger"/>
    <property type="match status" value="1"/>
</dbReference>
<feature type="region of interest" description="Disordered" evidence="8">
    <location>
        <begin position="422"/>
        <end position="442"/>
    </location>
</feature>
<evidence type="ECO:0000256" key="4">
    <source>
        <dbReference type="ARBA" id="ARBA00022771"/>
    </source>
</evidence>
<keyword evidence="4 7" id="KW-0863">Zinc-finger</keyword>
<evidence type="ECO:0000256" key="3">
    <source>
        <dbReference type="ARBA" id="ARBA00022737"/>
    </source>
</evidence>
<dbReference type="Proteomes" id="UP000469558">
    <property type="component" value="Unassembled WGS sequence"/>
</dbReference>
<protein>
    <submittedName>
        <fullName evidence="10">Zinc finger protein</fullName>
    </submittedName>
</protein>
<feature type="compositionally biased region" description="Low complexity" evidence="8">
    <location>
        <begin position="50"/>
        <end position="96"/>
    </location>
</feature>
<dbReference type="PANTHER" id="PTHR40626:SF35">
    <property type="entry name" value="FINGER DOMAIN PROTEIN, PUTATIVE-RELATED"/>
    <property type="match status" value="1"/>
</dbReference>
<feature type="compositionally biased region" description="Basic and acidic residues" evidence="8">
    <location>
        <begin position="213"/>
        <end position="225"/>
    </location>
</feature>
<dbReference type="PANTHER" id="PTHR40626">
    <property type="entry name" value="MIP31509P"/>
    <property type="match status" value="1"/>
</dbReference>
<evidence type="ECO:0000259" key="9">
    <source>
        <dbReference type="PROSITE" id="PS50157"/>
    </source>
</evidence>
<dbReference type="AlphaFoldDB" id="A0A8T9BWT2"/>
<dbReference type="InterPro" id="IPR036236">
    <property type="entry name" value="Znf_C2H2_sf"/>
</dbReference>
<dbReference type="InterPro" id="IPR051059">
    <property type="entry name" value="VerF-like"/>
</dbReference>
<feature type="compositionally biased region" description="Polar residues" evidence="8">
    <location>
        <begin position="230"/>
        <end position="248"/>
    </location>
</feature>
<feature type="compositionally biased region" description="Basic and acidic residues" evidence="8">
    <location>
        <begin position="430"/>
        <end position="442"/>
    </location>
</feature>
<dbReference type="Pfam" id="PF04082">
    <property type="entry name" value="Fungal_trans"/>
    <property type="match status" value="1"/>
</dbReference>
<name>A0A8T9BWT2_9HELO</name>
<dbReference type="InterPro" id="IPR013087">
    <property type="entry name" value="Znf_C2H2_type"/>
</dbReference>
<dbReference type="InterPro" id="IPR007219">
    <property type="entry name" value="XnlR_reg_dom"/>
</dbReference>
<dbReference type="SMART" id="SM00355">
    <property type="entry name" value="ZnF_C2H2"/>
    <property type="match status" value="2"/>
</dbReference>
<dbReference type="GO" id="GO:0000981">
    <property type="term" value="F:DNA-binding transcription factor activity, RNA polymerase II-specific"/>
    <property type="evidence" value="ECO:0007669"/>
    <property type="project" value="InterPro"/>
</dbReference>
<keyword evidence="3" id="KW-0677">Repeat</keyword>
<feature type="domain" description="C2H2-type" evidence="9">
    <location>
        <begin position="149"/>
        <end position="171"/>
    </location>
</feature>